<reference evidence="1 2" key="1">
    <citation type="submission" date="2024-01" db="EMBL/GenBank/DDBJ databases">
        <title>Genome assemblies of Stephania.</title>
        <authorList>
            <person name="Yang L."/>
        </authorList>
    </citation>
    <scope>NUCLEOTIDE SEQUENCE [LARGE SCALE GENOMIC DNA]</scope>
    <source>
        <strain evidence="1">QJT</strain>
        <tissue evidence="1">Leaf</tissue>
    </source>
</reference>
<dbReference type="EMBL" id="JBBNAE010000001">
    <property type="protein sequence ID" value="KAK9155386.1"/>
    <property type="molecule type" value="Genomic_DNA"/>
</dbReference>
<evidence type="ECO:0000313" key="1">
    <source>
        <dbReference type="EMBL" id="KAK9155386.1"/>
    </source>
</evidence>
<name>A0AAP0KMV7_9MAGN</name>
<dbReference type="Proteomes" id="UP001417504">
    <property type="component" value="Unassembled WGS sequence"/>
</dbReference>
<comment type="caution">
    <text evidence="1">The sequence shown here is derived from an EMBL/GenBank/DDBJ whole genome shotgun (WGS) entry which is preliminary data.</text>
</comment>
<gene>
    <name evidence="1" type="ORF">Sjap_002866</name>
</gene>
<proteinExistence type="predicted"/>
<dbReference type="PANTHER" id="PTHR31672:SF13">
    <property type="entry name" value="F-BOX PROTEIN CPR30-LIKE"/>
    <property type="match status" value="1"/>
</dbReference>
<protein>
    <submittedName>
        <fullName evidence="1">Uncharacterized protein</fullName>
    </submittedName>
</protein>
<evidence type="ECO:0000313" key="2">
    <source>
        <dbReference type="Proteomes" id="UP001417504"/>
    </source>
</evidence>
<sequence>MISDPRFVKTHFNRYIENDYLSFLYTGNDRNVYNLLRCTSDGEMESTKIDLNLIDFGFMQWIHLLWMLPRPHLTVQPINQRAHQTAPTPKCQCQVFGAPLLGFSPVSDRNGGTGNGEFGFGSTHPHTLQTTRQGALKIQKRLQVMALFIKSQFNRSVENNNLSFICARNDDCLYDIRRRCASSDSDIMDSTNIYTGSRPDILGSCNGFICFGTSYFYDDMWVFNPSTRAMLKLPQLPTPAAWSLNRAVLWGFGFCSKTQSFKVVRIVYEIEGRTKNGLKLLQRCFSSFFLIPNPHI</sequence>
<dbReference type="AlphaFoldDB" id="A0AAP0KMV7"/>
<keyword evidence="2" id="KW-1185">Reference proteome</keyword>
<accession>A0AAP0KMV7</accession>
<organism evidence="1 2">
    <name type="scientific">Stephania japonica</name>
    <dbReference type="NCBI Taxonomy" id="461633"/>
    <lineage>
        <taxon>Eukaryota</taxon>
        <taxon>Viridiplantae</taxon>
        <taxon>Streptophyta</taxon>
        <taxon>Embryophyta</taxon>
        <taxon>Tracheophyta</taxon>
        <taxon>Spermatophyta</taxon>
        <taxon>Magnoliopsida</taxon>
        <taxon>Ranunculales</taxon>
        <taxon>Menispermaceae</taxon>
        <taxon>Menispermoideae</taxon>
        <taxon>Cissampelideae</taxon>
        <taxon>Stephania</taxon>
    </lineage>
</organism>
<dbReference type="PANTHER" id="PTHR31672">
    <property type="entry name" value="BNACNNG10540D PROTEIN"/>
    <property type="match status" value="1"/>
</dbReference>
<dbReference type="InterPro" id="IPR050796">
    <property type="entry name" value="SCF_F-box_component"/>
</dbReference>